<dbReference type="RefSeq" id="WP_064003433.1">
    <property type="nucleotide sequence ID" value="NZ_LSTV01000004.1"/>
</dbReference>
<accession>A0A177K7V2</accession>
<dbReference type="AlphaFoldDB" id="A0A177K7V2"/>
<dbReference type="Gene3D" id="3.40.50.12080">
    <property type="match status" value="2"/>
</dbReference>
<protein>
    <submittedName>
        <fullName evidence="2">Peptide ABC transporter ATPase</fullName>
    </submittedName>
</protein>
<dbReference type="EMBL" id="LSTV01000004">
    <property type="protein sequence ID" value="OAH49480.1"/>
    <property type="molecule type" value="Genomic_DNA"/>
</dbReference>
<evidence type="ECO:0000259" key="1">
    <source>
        <dbReference type="Pfam" id="PF18588"/>
    </source>
</evidence>
<proteinExistence type="predicted"/>
<name>A0A177K7V2_9MICO</name>
<evidence type="ECO:0000313" key="2">
    <source>
        <dbReference type="EMBL" id="OAH49480.1"/>
    </source>
</evidence>
<evidence type="ECO:0000313" key="3">
    <source>
        <dbReference type="Proteomes" id="UP000076998"/>
    </source>
</evidence>
<sequence>MITDAHPAPRDHDAGFFGDLPRADYGVVVGNCQAESVRLVLDSDELPLVRVPPVYLLDAAATRRLHEVVAGAAALIAQPVKDDYHGLPLGTRQLAASLPPSGRAVTFPIVRFTGLHPFQAALHVPGVEETPPLVAYHDVRTLALAAGAPVRERLDPDGVRAEAAASLAELRRREETLDVAASDLFAEPRFDLVRTVNHPGNEVIVALGDRILRALGRDGAARDPGRPLLNAVHAPREDWVIDAWGLDAHAVPDWTVDGRRVDPAEVRDAHLAWYREHPQFVRGAVDRLRPTLERWRR</sequence>
<feature type="domain" description="Polysaccharide biosynthesis enzyme WcbI" evidence="1">
    <location>
        <begin position="27"/>
        <end position="217"/>
    </location>
</feature>
<gene>
    <name evidence="2" type="ORF">AYL44_11530</name>
</gene>
<dbReference type="Proteomes" id="UP000076998">
    <property type="component" value="Unassembled WGS sequence"/>
</dbReference>
<dbReference type="Pfam" id="PF18588">
    <property type="entry name" value="WcbI"/>
    <property type="match status" value="1"/>
</dbReference>
<organism evidence="2 3">
    <name type="scientific">Microbacterium oleivorans</name>
    <dbReference type="NCBI Taxonomy" id="273677"/>
    <lineage>
        <taxon>Bacteria</taxon>
        <taxon>Bacillati</taxon>
        <taxon>Actinomycetota</taxon>
        <taxon>Actinomycetes</taxon>
        <taxon>Micrococcales</taxon>
        <taxon>Microbacteriaceae</taxon>
        <taxon>Microbacterium</taxon>
    </lineage>
</organism>
<dbReference type="OrthoDB" id="3283619at2"/>
<dbReference type="InterPro" id="IPR041307">
    <property type="entry name" value="WcbI"/>
</dbReference>
<reference evidence="2 3" key="1">
    <citation type="submission" date="2016-02" db="EMBL/GenBank/DDBJ databases">
        <authorList>
            <person name="Wen L."/>
            <person name="He K."/>
            <person name="Yang H."/>
        </authorList>
    </citation>
    <scope>NUCLEOTIDE SEQUENCE [LARGE SCALE GENOMIC DNA]</scope>
    <source>
        <strain evidence="2 3">CD11_3</strain>
    </source>
</reference>
<comment type="caution">
    <text evidence="2">The sequence shown here is derived from an EMBL/GenBank/DDBJ whole genome shotgun (WGS) entry which is preliminary data.</text>
</comment>